<dbReference type="InterPro" id="IPR016035">
    <property type="entry name" value="Acyl_Trfase/lysoPLipase"/>
</dbReference>
<organism evidence="11 12">
    <name type="scientific">Fusarium austroafricanum</name>
    <dbReference type="NCBI Taxonomy" id="2364996"/>
    <lineage>
        <taxon>Eukaryota</taxon>
        <taxon>Fungi</taxon>
        <taxon>Dikarya</taxon>
        <taxon>Ascomycota</taxon>
        <taxon>Pezizomycotina</taxon>
        <taxon>Sordariomycetes</taxon>
        <taxon>Hypocreomycetidae</taxon>
        <taxon>Hypocreales</taxon>
        <taxon>Nectriaceae</taxon>
        <taxon>Fusarium</taxon>
        <taxon>Fusarium concolor species complex</taxon>
    </lineage>
</organism>
<feature type="short sequence motif" description="GXGXXG" evidence="7">
    <location>
        <begin position="788"/>
        <end position="793"/>
    </location>
</feature>
<dbReference type="InterPro" id="IPR001613">
    <property type="entry name" value="Flavin_amine_oxidase"/>
</dbReference>
<feature type="active site" description="Nucleophile" evidence="7">
    <location>
        <position position="824"/>
    </location>
</feature>
<evidence type="ECO:0000256" key="1">
    <source>
        <dbReference type="ARBA" id="ARBA00001974"/>
    </source>
</evidence>
<dbReference type="Pfam" id="PF01593">
    <property type="entry name" value="Amino_oxidase"/>
    <property type="match status" value="2"/>
</dbReference>
<evidence type="ECO:0000256" key="7">
    <source>
        <dbReference type="PROSITE-ProRule" id="PRU01161"/>
    </source>
</evidence>
<keyword evidence="12" id="KW-1185">Reference proteome</keyword>
<evidence type="ECO:0000313" key="11">
    <source>
        <dbReference type="EMBL" id="KAF4447081.1"/>
    </source>
</evidence>
<proteinExistence type="inferred from homology"/>
<feature type="region of interest" description="Disordered" evidence="9">
    <location>
        <begin position="274"/>
        <end position="301"/>
    </location>
</feature>
<evidence type="ECO:0000256" key="9">
    <source>
        <dbReference type="SAM" id="MobiDB-lite"/>
    </source>
</evidence>
<feature type="short sequence motif" description="GXSXG" evidence="7">
    <location>
        <begin position="822"/>
        <end position="826"/>
    </location>
</feature>
<dbReference type="SUPFAM" id="SSF52540">
    <property type="entry name" value="P-loop containing nucleoside triphosphate hydrolases"/>
    <property type="match status" value="1"/>
</dbReference>
<comment type="catalytic activity">
    <reaction evidence="5">
        <text>a secondary aliphatic amine + O2 + H2O = a primary amine + an aldehyde + H2O2</text>
        <dbReference type="Rhea" id="RHEA:26414"/>
        <dbReference type="ChEBI" id="CHEBI:15377"/>
        <dbReference type="ChEBI" id="CHEBI:15379"/>
        <dbReference type="ChEBI" id="CHEBI:16240"/>
        <dbReference type="ChEBI" id="CHEBI:17478"/>
        <dbReference type="ChEBI" id="CHEBI:58855"/>
        <dbReference type="ChEBI" id="CHEBI:65296"/>
        <dbReference type="EC" id="1.4.3.4"/>
    </reaction>
</comment>
<dbReference type="InterPro" id="IPR002641">
    <property type="entry name" value="PNPLA_dom"/>
</dbReference>
<dbReference type="InterPro" id="IPR036188">
    <property type="entry name" value="FAD/NAD-bd_sf"/>
</dbReference>
<keyword evidence="8" id="KW-0285">Flavoprotein</keyword>
<keyword evidence="7" id="KW-0442">Lipid degradation</keyword>
<dbReference type="EC" id="1.4.3.-" evidence="8"/>
<evidence type="ECO:0000256" key="6">
    <source>
        <dbReference type="PIRSR" id="PIRSR601613-1"/>
    </source>
</evidence>
<reference evidence="11" key="1">
    <citation type="submission" date="2020-01" db="EMBL/GenBank/DDBJ databases">
        <title>Identification and distribution of gene clusters putatively required for synthesis of sphingolipid metabolism inhibitors in phylogenetically diverse species of the filamentous fungus Fusarium.</title>
        <authorList>
            <person name="Kim H.-S."/>
            <person name="Busman M."/>
            <person name="Brown D.W."/>
            <person name="Divon H."/>
            <person name="Uhlig S."/>
            <person name="Proctor R.H."/>
        </authorList>
    </citation>
    <scope>NUCLEOTIDE SEQUENCE</scope>
    <source>
        <strain evidence="11">NRRL 53441</strain>
    </source>
</reference>
<dbReference type="PROSITE" id="PS51635">
    <property type="entry name" value="PNPLA"/>
    <property type="match status" value="1"/>
</dbReference>
<evidence type="ECO:0000313" key="12">
    <source>
        <dbReference type="Proteomes" id="UP000605986"/>
    </source>
</evidence>
<sequence>MASLSVSKDSGYDGGLDPIKAEVEVQVKELAELTVDEMDDWPKPNGTFFKEQAERMRIHLCCRLCGVVDVPAHFVLCSGCGGGHMPAHRPCLLNNPNHKPDSDEPPSYGDPCKEIDFQQWIFISWLLDTRLLGKDKTTLHVDDLWSTWLGLSEDQGGPYPQLCIYPQLEMLVNKVVQRPPFQYPSLISFVGDTGSGKSTLIRAMIESLAPGHEYQVPVQGAADDRYESTSSDVHLFADPKTQSSEVPRFFIDCEGFHGSDQSVSRKILSEARRAKRNTQTKLNGGLSDPPPDPISQHQSSAQNRINLQWGEIWGPAEGLKGVGRKQLGQVSPDTRSNVVNIVYPRLLYAFSDVVCFVTNNSRQAQDILGRMFDWAKDGHERTHNQRVRPGLIIVLNKMPMDTHDSIPSTDRETRKLLRSFEASTRFQELQRKWRVRGRIIWTAEELIRCYYEDFRVISIPQFTPSSPVIVQSIAIQIKAFYGEILSMSEKIRGKRKSFNLDFDTSSLSAYLRRSAEALGKDYQNSLDFHQLSDGDVAPPRRFSEHLAQLMARMAKLWHFDKIDQIEGEREMVLQMTPYIAACIMAQIDPKVGQKQQQKRKDALVDEARCGLEQFRNRSWRCEQQDQHGQRRCRNYFESHSKGHQFDILSENSDSPDASVENLVVGTYKSSYDPSGFTENLWEELSKIHDRTHAIQRLASYAKTGNVNSVSTQRTCLACLSNTPTNMLPCKPQQHGICEDCIRRYNPGVGEASAIRMNSCPLGCSLTTTPWTIRVKPRTAGARILALDGGGVRGIVELSLLAEIEKEVGFGIRLQDLFDLVIGTSTGGLVALGVFEKKWPLNEAIDQFSNLAKDAFALRTVLAIPGFFDIAKPFCSFRYKSSGINKALQAAFGDDHLFGQAKDDKQPGDQVKVGVVTCLDGQKHPCLLANYSRNPIEKLRDGREAYDCLQRADEQDEDFSDLGSTLFKPYIHEATRRTYVDGATVRNNPVRLAYEESTRIWKSSNPPDIILSIGTGIWVDEDTCEYVETPVSKLTHLIPSGMRKKIETGIEMVHAILDCNREWTDFNGPLRGRMKRNCHRLNVGFYKEPAGLDAVDELVNLRESVKIHFNENRRGLKSDYVQDQQLSPKEHVAAIAQRLISSLFYLSTSLADTVKGGRIRTTLHCRLPPGSNGAGALISEFKAPSFRMREVNNSGEPVVSPVQFLSADSFDKTTMSVEVELDISPGLHESLRIIPIIANLITMPRSQEGFLWTKSHTEHGLETQAVVPSSTRIDNTYDSIVIGAGFAGLVAARDLAAKGLNVLIIEARDRIGGRTWTARAFGEDFEMGGTWVHWNQPHLYSELTRYDLHHNLKTSNGSLNAESTYWKKSPYSREVLSQEAQNEAMAAAERIARKVFSIDGLTSQELMPYPHDPPRTSALWSKYDHLSLQDRLDTITDETDEDKAVFQATTNTFGASPSHAIGFTDALRWYALGNHTLEHLLPQLGLYKLGKGGMTSFARAIFDDFSGAALFGAEITNISQTPTKAIVTTKDGRSISAGRIICTIPLRKAYEEGHINKGSKIHFKLRSITPSWYYHAMPPAPFGFALTDHNGTKEQKDGTYCIGFGLTGHLKNVENSEEVIRLFNENIEPNNEVEGYLSHDWVADPYAKGTWACWGPSSNTAYLRELQLPHGRVIFASGDTADGWRGFIDGALEQGKKAARVIVREHYKTEKARL</sequence>
<keyword evidence="3 8" id="KW-0560">Oxidoreductase</keyword>
<dbReference type="Gene3D" id="3.50.50.60">
    <property type="entry name" value="FAD/NAD(P)-binding domain"/>
    <property type="match status" value="2"/>
</dbReference>
<evidence type="ECO:0000256" key="3">
    <source>
        <dbReference type="ARBA" id="ARBA00023002"/>
    </source>
</evidence>
<name>A0A8H4KBQ3_9HYPO</name>
<protein>
    <recommendedName>
        <fullName evidence="8">Amine oxidase</fullName>
        <ecNumber evidence="8">1.4.3.-</ecNumber>
    </recommendedName>
</protein>
<comment type="cofactor">
    <cofactor evidence="1 8">
        <name>FAD</name>
        <dbReference type="ChEBI" id="CHEBI:57692"/>
    </cofactor>
</comment>
<dbReference type="Gene3D" id="3.90.660.10">
    <property type="match status" value="2"/>
</dbReference>
<dbReference type="GO" id="GO:0046486">
    <property type="term" value="P:glycerolipid metabolic process"/>
    <property type="evidence" value="ECO:0007669"/>
    <property type="project" value="UniProtKB-ARBA"/>
</dbReference>
<evidence type="ECO:0000256" key="4">
    <source>
        <dbReference type="ARBA" id="ARBA00023098"/>
    </source>
</evidence>
<dbReference type="GO" id="GO:0016787">
    <property type="term" value="F:hydrolase activity"/>
    <property type="evidence" value="ECO:0007669"/>
    <property type="project" value="UniProtKB-UniRule"/>
</dbReference>
<comment type="caution">
    <text evidence="11">The sequence shown here is derived from an EMBL/GenBank/DDBJ whole genome shotgun (WGS) entry which is preliminary data.</text>
</comment>
<dbReference type="InterPro" id="IPR050703">
    <property type="entry name" value="Flavin_MAO"/>
</dbReference>
<dbReference type="GO" id="GO:0097621">
    <property type="term" value="F:monoamine oxidase activity"/>
    <property type="evidence" value="ECO:0007669"/>
    <property type="project" value="UniProtKB-EC"/>
</dbReference>
<feature type="binding site" evidence="6">
    <location>
        <begin position="1305"/>
        <end position="1306"/>
    </location>
    <ligand>
        <name>FAD</name>
        <dbReference type="ChEBI" id="CHEBI:57692"/>
    </ligand>
</feature>
<feature type="active site" description="Proton acceptor" evidence="7">
    <location>
        <position position="980"/>
    </location>
</feature>
<evidence type="ECO:0000256" key="8">
    <source>
        <dbReference type="RuleBase" id="RU362067"/>
    </source>
</evidence>
<dbReference type="Proteomes" id="UP000605986">
    <property type="component" value="Unassembled WGS sequence"/>
</dbReference>
<dbReference type="CDD" id="cd07199">
    <property type="entry name" value="Pat17_PNPLA8_PNPLA9_like"/>
    <property type="match status" value="1"/>
</dbReference>
<keyword evidence="8" id="KW-0274">FAD</keyword>
<dbReference type="InterPro" id="IPR002937">
    <property type="entry name" value="Amino_oxidase"/>
</dbReference>
<keyword evidence="4 7" id="KW-0443">Lipid metabolism</keyword>
<dbReference type="SUPFAM" id="SSF52151">
    <property type="entry name" value="FabD/lysophospholipase-like"/>
    <property type="match status" value="1"/>
</dbReference>
<dbReference type="GO" id="GO:0016042">
    <property type="term" value="P:lipid catabolic process"/>
    <property type="evidence" value="ECO:0007669"/>
    <property type="project" value="UniProtKB-UniRule"/>
</dbReference>
<dbReference type="Pfam" id="PF01734">
    <property type="entry name" value="Patatin"/>
    <property type="match status" value="1"/>
</dbReference>
<evidence type="ECO:0000256" key="5">
    <source>
        <dbReference type="ARBA" id="ARBA00048448"/>
    </source>
</evidence>
<dbReference type="PANTHER" id="PTHR43563:SF1">
    <property type="entry name" value="AMINE OXIDASE [FLAVIN-CONTAINING] B"/>
    <property type="match status" value="1"/>
</dbReference>
<evidence type="ECO:0000256" key="2">
    <source>
        <dbReference type="ARBA" id="ARBA00005995"/>
    </source>
</evidence>
<evidence type="ECO:0000259" key="10">
    <source>
        <dbReference type="PROSITE" id="PS51635"/>
    </source>
</evidence>
<dbReference type="PRINTS" id="PR00757">
    <property type="entry name" value="AMINEOXDASEF"/>
</dbReference>
<comment type="similarity">
    <text evidence="2 8">Belongs to the flavin monoamine oxidase family.</text>
</comment>
<dbReference type="OrthoDB" id="194358at2759"/>
<gene>
    <name evidence="11" type="ORF">F53441_9380</name>
</gene>
<dbReference type="SUPFAM" id="SSF51905">
    <property type="entry name" value="FAD/NAD(P)-binding domain"/>
    <property type="match status" value="1"/>
</dbReference>
<dbReference type="Gene3D" id="3.40.1090.10">
    <property type="entry name" value="Cytosolic phospholipase A2 catalytic domain"/>
    <property type="match status" value="1"/>
</dbReference>
<feature type="domain" description="PNPLA" evidence="10">
    <location>
        <begin position="784"/>
        <end position="993"/>
    </location>
</feature>
<dbReference type="PANTHER" id="PTHR43563">
    <property type="entry name" value="AMINE OXIDASE"/>
    <property type="match status" value="1"/>
</dbReference>
<accession>A0A8H4KBQ3</accession>
<dbReference type="EMBL" id="JAADJG010000416">
    <property type="protein sequence ID" value="KAF4447081.1"/>
    <property type="molecule type" value="Genomic_DNA"/>
</dbReference>
<keyword evidence="7" id="KW-0378">Hydrolase</keyword>
<feature type="binding site" evidence="6">
    <location>
        <position position="1603"/>
    </location>
    <ligand>
        <name>substrate</name>
    </ligand>
</feature>
<dbReference type="InterPro" id="IPR027417">
    <property type="entry name" value="P-loop_NTPase"/>
</dbReference>
<feature type="short sequence motif" description="DGA/G" evidence="7">
    <location>
        <begin position="980"/>
        <end position="982"/>
    </location>
</feature>
<dbReference type="Gene3D" id="3.40.50.300">
    <property type="entry name" value="P-loop containing nucleotide triphosphate hydrolases"/>
    <property type="match status" value="1"/>
</dbReference>